<gene>
    <name evidence="4" type="primary">ADDA</name>
    <name evidence="4" type="ORF">TR104732</name>
</gene>
<evidence type="ECO:0000256" key="1">
    <source>
        <dbReference type="ARBA" id="ARBA00006274"/>
    </source>
</evidence>
<feature type="compositionally biased region" description="Polar residues" evidence="2">
    <location>
        <begin position="574"/>
        <end position="587"/>
    </location>
</feature>
<feature type="compositionally biased region" description="Polar residues" evidence="2">
    <location>
        <begin position="503"/>
        <end position="519"/>
    </location>
</feature>
<dbReference type="GO" id="GO:0005856">
    <property type="term" value="C:cytoskeleton"/>
    <property type="evidence" value="ECO:0007669"/>
    <property type="project" value="TreeGrafter"/>
</dbReference>
<dbReference type="EMBL" id="GEEE01021794">
    <property type="protein sequence ID" value="JAP41431.1"/>
    <property type="molecule type" value="Transcribed_RNA"/>
</dbReference>
<dbReference type="Gene3D" id="3.40.225.10">
    <property type="entry name" value="Class II aldolase/adducin N-terminal domain"/>
    <property type="match status" value="1"/>
</dbReference>
<dbReference type="SUPFAM" id="SSF53639">
    <property type="entry name" value="AraD/HMP-PK domain-like"/>
    <property type="match status" value="1"/>
</dbReference>
<dbReference type="InterPro" id="IPR036409">
    <property type="entry name" value="Aldolase_II/adducin_N_sf"/>
</dbReference>
<dbReference type="GO" id="GO:0051015">
    <property type="term" value="F:actin filament binding"/>
    <property type="evidence" value="ECO:0007669"/>
    <property type="project" value="TreeGrafter"/>
</dbReference>
<sequence length="643" mass="69482">MEQENLTGTIGDEPGAMPSINKNNADARYNSKSHGLLTDKLLADLNKGGALEQLSEFLTQHVKGDALRDFKEALTVIGSGFSRNTPTVPINDLRGEDAARYSREERLLRCQVASLCRLIDLNGWTQSIYNHLSARCATGEFLVNPFGLLYHEVQASTLVKVDETGNILDPGSTVLGANKAAWTLHSAIHGARPDIACVLHVHLPDVVAVSCIRSGLLPTSPEATELLNTFGVKYHDYQAITIDESEAGAIREALGKSKVLFLRNRGVAIAASTIPEAWYLVKLVVTACQTQMRLLQLGGNAALLTELTEDSAALAASGGSVLISARPFDGAVEQEEEKNEVEEAEAQHTKHEQEQERDDKEHPHTTDPSSSAAGICNGGPRSTSSGAEVVWGVGDMEFEAQMRMLDSAGFRTGYVYRNPNLLRRQPTSMPWSGNSGTVTDFFTTDFSCGEISGVDDVTAANTAGAVQKAKIADHVRVNKERGSQRNQFLSNTSAVVPSPTIQLPVSREPQSQSTPQFCSDNLPLDRLTLNGHGDDKDLTQPPQPDLSSTTSTPKKKGTVVNGIDEPRTPPTERANVSSRSASLPHSAHNKVNTLPARTSNTLETVDGIVSDDEHLATGKKPKNKWGSFRFPNFNKKKKYAAAV</sequence>
<dbReference type="InterPro" id="IPR001303">
    <property type="entry name" value="Aldolase_II/adducin_N"/>
</dbReference>
<dbReference type="GO" id="GO:0014069">
    <property type="term" value="C:postsynaptic density"/>
    <property type="evidence" value="ECO:0007669"/>
    <property type="project" value="TreeGrafter"/>
</dbReference>
<feature type="compositionally biased region" description="Basic and acidic residues" evidence="2">
    <location>
        <begin position="345"/>
        <end position="365"/>
    </location>
</feature>
<dbReference type="GO" id="GO:0005886">
    <property type="term" value="C:plasma membrane"/>
    <property type="evidence" value="ECO:0007669"/>
    <property type="project" value="UniProtKB-SubCell"/>
</dbReference>
<dbReference type="PANTHER" id="PTHR10672:SF3">
    <property type="entry name" value="PROTEIN HU-LI TAI SHAO"/>
    <property type="match status" value="1"/>
</dbReference>
<protein>
    <submittedName>
        <fullName evidence="4">Alpha-adducin</fullName>
    </submittedName>
</protein>
<dbReference type="AlphaFoldDB" id="A0A0X3NN61"/>
<dbReference type="Pfam" id="PF00596">
    <property type="entry name" value="Aldolase_II"/>
    <property type="match status" value="1"/>
</dbReference>
<feature type="region of interest" description="Disordered" evidence="2">
    <location>
        <begin position="331"/>
        <end position="386"/>
    </location>
</feature>
<dbReference type="PANTHER" id="PTHR10672">
    <property type="entry name" value="ADDUCIN"/>
    <property type="match status" value="1"/>
</dbReference>
<feature type="region of interest" description="Disordered" evidence="2">
    <location>
        <begin position="503"/>
        <end position="587"/>
    </location>
</feature>
<dbReference type="SMART" id="SM01007">
    <property type="entry name" value="Aldolase_II"/>
    <property type="match status" value="1"/>
</dbReference>
<reference evidence="4" key="1">
    <citation type="submission" date="2016-01" db="EMBL/GenBank/DDBJ databases">
        <title>Reference transcriptome for the parasite Schistocephalus solidus: insights into the molecular evolution of parasitism.</title>
        <authorList>
            <person name="Hebert F.O."/>
            <person name="Grambauer S."/>
            <person name="Barber I."/>
            <person name="Landry C.R."/>
            <person name="Aubin-Horth N."/>
        </authorList>
    </citation>
    <scope>NUCLEOTIDE SEQUENCE</scope>
</reference>
<name>A0A0X3NN61_SCHSO</name>
<comment type="similarity">
    <text evidence="1">Belongs to the aldolase class II family. Adducin subfamily.</text>
</comment>
<organism evidence="4">
    <name type="scientific">Schistocephalus solidus</name>
    <name type="common">Tapeworm</name>
    <dbReference type="NCBI Taxonomy" id="70667"/>
    <lineage>
        <taxon>Eukaryota</taxon>
        <taxon>Metazoa</taxon>
        <taxon>Spiralia</taxon>
        <taxon>Lophotrochozoa</taxon>
        <taxon>Platyhelminthes</taxon>
        <taxon>Cestoda</taxon>
        <taxon>Eucestoda</taxon>
        <taxon>Diphyllobothriidea</taxon>
        <taxon>Diphyllobothriidae</taxon>
        <taxon>Schistocephalus</taxon>
    </lineage>
</organism>
<evidence type="ECO:0000313" key="4">
    <source>
        <dbReference type="EMBL" id="JAP41431.1"/>
    </source>
</evidence>
<accession>A0A0X3NN61</accession>
<dbReference type="InterPro" id="IPR051017">
    <property type="entry name" value="Aldolase-II_Adducin_sf"/>
</dbReference>
<feature type="domain" description="Class II aldolase/adducin N-terminal" evidence="3">
    <location>
        <begin position="110"/>
        <end position="292"/>
    </location>
</feature>
<evidence type="ECO:0000259" key="3">
    <source>
        <dbReference type="SMART" id="SM01007"/>
    </source>
</evidence>
<proteinExistence type="inferred from homology"/>
<feature type="region of interest" description="Disordered" evidence="2">
    <location>
        <begin position="1"/>
        <end position="25"/>
    </location>
</feature>
<feature type="compositionally biased region" description="Acidic residues" evidence="2">
    <location>
        <begin position="332"/>
        <end position="344"/>
    </location>
</feature>
<evidence type="ECO:0000256" key="2">
    <source>
        <dbReference type="SAM" id="MobiDB-lite"/>
    </source>
</evidence>